<comment type="caution">
    <text evidence="1">The sequence shown here is derived from an EMBL/GenBank/DDBJ whole genome shotgun (WGS) entry which is preliminary data.</text>
</comment>
<dbReference type="Proteomes" id="UP001152049">
    <property type="component" value="Unassembled WGS sequence"/>
</dbReference>
<dbReference type="AlphaFoldDB" id="A0A9W8RYV6"/>
<dbReference type="OrthoDB" id="3758478at2759"/>
<proteinExistence type="predicted"/>
<protein>
    <submittedName>
        <fullName evidence="1">Uncharacterized protein</fullName>
    </submittedName>
</protein>
<keyword evidence="2" id="KW-1185">Reference proteome</keyword>
<organism evidence="1 2">
    <name type="scientific">Fusarium torreyae</name>
    <dbReference type="NCBI Taxonomy" id="1237075"/>
    <lineage>
        <taxon>Eukaryota</taxon>
        <taxon>Fungi</taxon>
        <taxon>Dikarya</taxon>
        <taxon>Ascomycota</taxon>
        <taxon>Pezizomycotina</taxon>
        <taxon>Sordariomycetes</taxon>
        <taxon>Hypocreomycetidae</taxon>
        <taxon>Hypocreales</taxon>
        <taxon>Nectriaceae</taxon>
        <taxon>Fusarium</taxon>
    </lineage>
</organism>
<accession>A0A9W8RYV6</accession>
<name>A0A9W8RYV6_9HYPO</name>
<reference evidence="1" key="1">
    <citation type="submission" date="2022-09" db="EMBL/GenBank/DDBJ databases">
        <title>Fusarium specimens isolated from Avocado Roots.</title>
        <authorList>
            <person name="Stajich J."/>
            <person name="Roper C."/>
            <person name="Heimlech-Rivalta G."/>
        </authorList>
    </citation>
    <scope>NUCLEOTIDE SEQUENCE</scope>
    <source>
        <strain evidence="1">CF00136</strain>
    </source>
</reference>
<evidence type="ECO:0000313" key="2">
    <source>
        <dbReference type="Proteomes" id="UP001152049"/>
    </source>
</evidence>
<gene>
    <name evidence="1" type="ORF">NW762_008420</name>
</gene>
<dbReference type="EMBL" id="JAOQAZ010000016">
    <property type="protein sequence ID" value="KAJ4258271.1"/>
    <property type="molecule type" value="Genomic_DNA"/>
</dbReference>
<evidence type="ECO:0000313" key="1">
    <source>
        <dbReference type="EMBL" id="KAJ4258271.1"/>
    </source>
</evidence>
<sequence length="158" mass="17846">MSDDQAKQDLRRKIEATVASFFAAYEDGKAQNNPSLINRDVTKDCLRYLLPDSFRKSLGLPQDFAMSNEIYEQNYINDLKIGGVHNTVSSDLTIDLDARKAALTTKSDMIFNEGDTLALEFAWFFDFTEDGSKIKKVMEFVNPDAVRAMEARGKDRAT</sequence>